<name>A0A2T6AUP4_9RHOB</name>
<reference evidence="1 2" key="1">
    <citation type="submission" date="2018-04" db="EMBL/GenBank/DDBJ databases">
        <title>Genomic Encyclopedia of Archaeal and Bacterial Type Strains, Phase II (KMG-II): from individual species to whole genera.</title>
        <authorList>
            <person name="Goeker M."/>
        </authorList>
    </citation>
    <scope>NUCLEOTIDE SEQUENCE [LARGE SCALE GENOMIC DNA]</scope>
    <source>
        <strain evidence="1 2">DSM 29329</strain>
    </source>
</reference>
<comment type="caution">
    <text evidence="1">The sequence shown here is derived from an EMBL/GenBank/DDBJ whole genome shotgun (WGS) entry which is preliminary data.</text>
</comment>
<sequence length="62" mass="7451">MMTRSVNPPKCGFAGLRWHTSENPLPHFLRWLVLHGRDSYHVDIRKRFIREFDLPEVSFAER</sequence>
<organism evidence="1 2">
    <name type="scientific">Allosediminivita pacifica</name>
    <dbReference type="NCBI Taxonomy" id="1267769"/>
    <lineage>
        <taxon>Bacteria</taxon>
        <taxon>Pseudomonadati</taxon>
        <taxon>Pseudomonadota</taxon>
        <taxon>Alphaproteobacteria</taxon>
        <taxon>Rhodobacterales</taxon>
        <taxon>Paracoccaceae</taxon>
        <taxon>Allosediminivita</taxon>
    </lineage>
</organism>
<dbReference type="Proteomes" id="UP000244069">
    <property type="component" value="Unassembled WGS sequence"/>
</dbReference>
<proteinExistence type="predicted"/>
<dbReference type="AlphaFoldDB" id="A0A2T6AUP4"/>
<gene>
    <name evidence="1" type="ORF">C8N44_11280</name>
</gene>
<keyword evidence="2" id="KW-1185">Reference proteome</keyword>
<evidence type="ECO:0000313" key="2">
    <source>
        <dbReference type="Proteomes" id="UP000244069"/>
    </source>
</evidence>
<protein>
    <submittedName>
        <fullName evidence="1">Uncharacterized protein</fullName>
    </submittedName>
</protein>
<dbReference type="EMBL" id="QBKN01000012">
    <property type="protein sequence ID" value="PTX47456.1"/>
    <property type="molecule type" value="Genomic_DNA"/>
</dbReference>
<accession>A0A2T6AUP4</accession>
<evidence type="ECO:0000313" key="1">
    <source>
        <dbReference type="EMBL" id="PTX47456.1"/>
    </source>
</evidence>